<reference evidence="1 2" key="1">
    <citation type="journal article" date="2016" name="Front. Microbiol.">
        <title>Genome Sequence of Type Strains of Genus Stenotrophomonas.</title>
        <authorList>
            <person name="Patil P.P."/>
            <person name="Midha S."/>
            <person name="Kumar S."/>
            <person name="Patil P.B."/>
        </authorList>
    </citation>
    <scope>NUCLEOTIDE SEQUENCE [LARGE SCALE GENOMIC DNA]</scope>
    <source>
        <strain evidence="1 2">LMG 978</strain>
    </source>
</reference>
<evidence type="ECO:0008006" key="3">
    <source>
        <dbReference type="Google" id="ProtNLM"/>
    </source>
</evidence>
<proteinExistence type="predicted"/>
<accession>A0A0R0B2F2</accession>
<dbReference type="Proteomes" id="UP000051757">
    <property type="component" value="Unassembled WGS sequence"/>
</dbReference>
<dbReference type="Gene3D" id="3.40.630.30">
    <property type="match status" value="1"/>
</dbReference>
<protein>
    <recommendedName>
        <fullName evidence="3">GNAT family N-acetyltransferase</fullName>
    </recommendedName>
</protein>
<evidence type="ECO:0000313" key="2">
    <source>
        <dbReference type="Proteomes" id="UP000051757"/>
    </source>
</evidence>
<organism evidence="1 2">
    <name type="scientific">Stenotrophomonas beteli</name>
    <dbReference type="NCBI Taxonomy" id="3384461"/>
    <lineage>
        <taxon>Bacteria</taxon>
        <taxon>Pseudomonadati</taxon>
        <taxon>Pseudomonadota</taxon>
        <taxon>Gammaproteobacteria</taxon>
        <taxon>Lysobacterales</taxon>
        <taxon>Lysobacteraceae</taxon>
        <taxon>Stenotrophomonas</taxon>
        <taxon>Stenotrophomonas maltophilia group</taxon>
    </lineage>
</organism>
<keyword evidence="2" id="KW-1185">Reference proteome</keyword>
<dbReference type="AlphaFoldDB" id="A0A0R0B2F2"/>
<comment type="caution">
    <text evidence="1">The sequence shown here is derived from an EMBL/GenBank/DDBJ whole genome shotgun (WGS) entry which is preliminary data.</text>
</comment>
<gene>
    <name evidence="1" type="ORF">ARC23_10835</name>
</gene>
<dbReference type="SUPFAM" id="SSF55729">
    <property type="entry name" value="Acyl-CoA N-acyltransferases (Nat)"/>
    <property type="match status" value="1"/>
</dbReference>
<name>A0A0R0B2F2_9GAMM</name>
<evidence type="ECO:0000313" key="1">
    <source>
        <dbReference type="EMBL" id="KRG50889.1"/>
    </source>
</evidence>
<sequence>MSHLSLQAGGSVVEARLTPWDERALGCTTAEIVRLDAATTDQAAAMLDQAQAWARQQGVHYLFGRIDANAHALRAAVLGCGFQFVETSLTVSRSGMGQLPAVPRGMLPTLRPAVAADIPLLRSIAADDFGHGRFLEDPAIDPAHARLRTANWIEDLVNAQLVQTAESRGRVIGFHAERVFADEHRAELLLTGAAAPYAMLAMPLWVTALQSLASRDIQRCTTLVSAANTGIINLYARLGFQFNSSLNGFRKFL</sequence>
<dbReference type="InterPro" id="IPR016181">
    <property type="entry name" value="Acyl_CoA_acyltransferase"/>
</dbReference>
<dbReference type="OrthoDB" id="9796919at2"/>
<dbReference type="EMBL" id="LLXV01000030">
    <property type="protein sequence ID" value="KRG50889.1"/>
    <property type="molecule type" value="Genomic_DNA"/>
</dbReference>